<dbReference type="EMBL" id="AP019377">
    <property type="protein sequence ID" value="BBH95591.1"/>
    <property type="molecule type" value="Genomic_DNA"/>
</dbReference>
<evidence type="ECO:0000313" key="3">
    <source>
        <dbReference type="EMBL" id="BBH95591.1"/>
    </source>
</evidence>
<name>A0A455T817_9CHLR</name>
<sequence length="278" mass="30610">MSSNAQWQGSLADLPSIISSIKRLRAFGRLTVRNNTRLGLAHLYFRNGRLVHVIGTRGAVDAVLADLQSWTRATLRFERGVMVQSENVTPAHEQRFERWLSHLQARYSSGTVPRSGPAPGTSTPPPVAQPRPQIVEGQVVARTKVNQLISPWEWQLLVEATRRVSLAVAQLVGPKEAMNVLRDIIDDCSAAFPAFSGLKISPNGYLYVMDKSHLDRMPREDLLEGFSALIAICQYFCSPIVGEVEAHKLIIRALGDIAPALVSLGVFQVDNRLLLNGG</sequence>
<proteinExistence type="predicted"/>
<organism evidence="3">
    <name type="scientific">Thermogemmatispora argillosa</name>
    <dbReference type="NCBI Taxonomy" id="2045280"/>
    <lineage>
        <taxon>Bacteria</taxon>
        <taxon>Bacillati</taxon>
        <taxon>Chloroflexota</taxon>
        <taxon>Ktedonobacteria</taxon>
        <taxon>Thermogemmatisporales</taxon>
        <taxon>Thermogemmatisporaceae</taxon>
        <taxon>Thermogemmatispora</taxon>
    </lineage>
</organism>
<dbReference type="AlphaFoldDB" id="A0A455T817"/>
<evidence type="ECO:0000259" key="2">
    <source>
        <dbReference type="Pfam" id="PF14332"/>
    </source>
</evidence>
<dbReference type="InterPro" id="IPR025497">
    <property type="entry name" value="PatA-like_N"/>
</dbReference>
<feature type="domain" description="PatA-like N-terminal" evidence="2">
    <location>
        <begin position="10"/>
        <end position="89"/>
    </location>
</feature>
<evidence type="ECO:0000256" key="1">
    <source>
        <dbReference type="SAM" id="MobiDB-lite"/>
    </source>
</evidence>
<reference evidence="3" key="1">
    <citation type="submission" date="2018-12" db="EMBL/GenBank/DDBJ databases">
        <title>Novel natural products biosynthetic potential of the class Ktedonobacteria.</title>
        <authorList>
            <person name="Zheng Y."/>
            <person name="Saitou A."/>
            <person name="Wang C.M."/>
            <person name="Toyoda A."/>
            <person name="Minakuchi Y."/>
            <person name="Sekiguchi Y."/>
            <person name="Ueda K."/>
            <person name="Takano H."/>
            <person name="Sakai Y."/>
            <person name="Yokota A."/>
            <person name="Yabe S."/>
        </authorList>
    </citation>
    <scope>NUCLEOTIDE SEQUENCE</scope>
    <source>
        <strain evidence="3">A3-2</strain>
    </source>
</reference>
<gene>
    <name evidence="3" type="ORF">KTA_37900</name>
</gene>
<protein>
    <recommendedName>
        <fullName evidence="2">PatA-like N-terminal domain-containing protein</fullName>
    </recommendedName>
</protein>
<feature type="region of interest" description="Disordered" evidence="1">
    <location>
        <begin position="109"/>
        <end position="130"/>
    </location>
</feature>
<dbReference type="Pfam" id="PF14332">
    <property type="entry name" value="DUF4388"/>
    <property type="match status" value="1"/>
</dbReference>
<accession>A0A455T817</accession>